<sequence length="51" mass="5937">MRFCYSKGGWLLILYGKKSILLWNGFSKDFISVPDMLKDCDPFQSNIEFLA</sequence>
<evidence type="ECO:0000313" key="2">
    <source>
        <dbReference type="Proteomes" id="UP001054252"/>
    </source>
</evidence>
<gene>
    <name evidence="1" type="ORF">SLEP1_g50903</name>
</gene>
<organism evidence="1 2">
    <name type="scientific">Rubroshorea leprosula</name>
    <dbReference type="NCBI Taxonomy" id="152421"/>
    <lineage>
        <taxon>Eukaryota</taxon>
        <taxon>Viridiplantae</taxon>
        <taxon>Streptophyta</taxon>
        <taxon>Embryophyta</taxon>
        <taxon>Tracheophyta</taxon>
        <taxon>Spermatophyta</taxon>
        <taxon>Magnoliopsida</taxon>
        <taxon>eudicotyledons</taxon>
        <taxon>Gunneridae</taxon>
        <taxon>Pentapetalae</taxon>
        <taxon>rosids</taxon>
        <taxon>malvids</taxon>
        <taxon>Malvales</taxon>
        <taxon>Dipterocarpaceae</taxon>
        <taxon>Rubroshorea</taxon>
    </lineage>
</organism>
<reference evidence="1 2" key="1">
    <citation type="journal article" date="2021" name="Commun. Biol.">
        <title>The genome of Shorea leprosula (Dipterocarpaceae) highlights the ecological relevance of drought in aseasonal tropical rainforests.</title>
        <authorList>
            <person name="Ng K.K.S."/>
            <person name="Kobayashi M.J."/>
            <person name="Fawcett J.A."/>
            <person name="Hatakeyama M."/>
            <person name="Paape T."/>
            <person name="Ng C.H."/>
            <person name="Ang C.C."/>
            <person name="Tnah L.H."/>
            <person name="Lee C.T."/>
            <person name="Nishiyama T."/>
            <person name="Sese J."/>
            <person name="O'Brien M.J."/>
            <person name="Copetti D."/>
            <person name="Mohd Noor M.I."/>
            <person name="Ong R.C."/>
            <person name="Putra M."/>
            <person name="Sireger I.Z."/>
            <person name="Indrioko S."/>
            <person name="Kosugi Y."/>
            <person name="Izuno A."/>
            <person name="Isagi Y."/>
            <person name="Lee S.L."/>
            <person name="Shimizu K.K."/>
        </authorList>
    </citation>
    <scope>NUCLEOTIDE SEQUENCE [LARGE SCALE GENOMIC DNA]</scope>
    <source>
        <strain evidence="1">214</strain>
    </source>
</reference>
<accession>A0AAV5M1K3</accession>
<dbReference type="Proteomes" id="UP001054252">
    <property type="component" value="Unassembled WGS sequence"/>
</dbReference>
<comment type="caution">
    <text evidence="1">The sequence shown here is derived from an EMBL/GenBank/DDBJ whole genome shotgun (WGS) entry which is preliminary data.</text>
</comment>
<evidence type="ECO:0008006" key="3">
    <source>
        <dbReference type="Google" id="ProtNLM"/>
    </source>
</evidence>
<protein>
    <recommendedName>
        <fullName evidence="3">Photosystem II protein I</fullName>
    </recommendedName>
</protein>
<keyword evidence="2" id="KW-1185">Reference proteome</keyword>
<dbReference type="EMBL" id="BPVZ01000171">
    <property type="protein sequence ID" value="GKV43640.1"/>
    <property type="molecule type" value="Genomic_DNA"/>
</dbReference>
<proteinExistence type="predicted"/>
<evidence type="ECO:0000313" key="1">
    <source>
        <dbReference type="EMBL" id="GKV43640.1"/>
    </source>
</evidence>
<name>A0AAV5M1K3_9ROSI</name>
<dbReference type="AlphaFoldDB" id="A0AAV5M1K3"/>